<feature type="domain" description="NADP-dependent oxidoreductase" evidence="7">
    <location>
        <begin position="20"/>
        <end position="262"/>
    </location>
</feature>
<dbReference type="FunFam" id="3.20.20.100:FF:000015">
    <property type="entry name" value="Oxidoreductase, aldo/keto reductase family"/>
    <property type="match status" value="1"/>
</dbReference>
<dbReference type="InterPro" id="IPR020471">
    <property type="entry name" value="AKR"/>
</dbReference>
<dbReference type="PIRSF" id="PIRSF000097">
    <property type="entry name" value="AKR"/>
    <property type="match status" value="1"/>
</dbReference>
<dbReference type="Pfam" id="PF00248">
    <property type="entry name" value="Aldo_ket_red"/>
    <property type="match status" value="1"/>
</dbReference>
<evidence type="ECO:0000313" key="9">
    <source>
        <dbReference type="Proteomes" id="UP000199136"/>
    </source>
</evidence>
<dbReference type="Gene3D" id="3.20.20.100">
    <property type="entry name" value="NADP-dependent oxidoreductase domain"/>
    <property type="match status" value="1"/>
</dbReference>
<dbReference type="InterPro" id="IPR023210">
    <property type="entry name" value="NADP_OxRdtase_dom"/>
</dbReference>
<dbReference type="PROSITE" id="PS00798">
    <property type="entry name" value="ALDOKETO_REDUCTASE_1"/>
    <property type="match status" value="1"/>
</dbReference>
<feature type="active site" description="Proton donor" evidence="4">
    <location>
        <position position="53"/>
    </location>
</feature>
<sequence length="266" mass="30157">MKQHVKMTTLLNNGQKIPLIGLGTYPLKGNSAETIVYEALKKGYRLIDTAAMYGNEEEVGRAIRRAISEGVPREEITIVTKIWKTDMGFSKTLRAFAKSYEALKLDMIDVVLIHWPDVAREKNIATWKALEEIYYSGKVRAIGVSNFSPEQLIDLLKMADIKPILNQYSCYPGQSQEQLRVFCEKENIRSMAYSPIHQGGILSDQDIQQLAEKYQKTPAQIALRWNIQRGVIPIPKTASSNRLEENFAVFDFELTDKEMALLLAKG</sequence>
<evidence type="ECO:0000256" key="3">
    <source>
        <dbReference type="ARBA" id="ARBA00023002"/>
    </source>
</evidence>
<dbReference type="PRINTS" id="PR00069">
    <property type="entry name" value="ALDKETRDTASE"/>
</dbReference>
<dbReference type="GO" id="GO:0016616">
    <property type="term" value="F:oxidoreductase activity, acting on the CH-OH group of donors, NAD or NADP as acceptor"/>
    <property type="evidence" value="ECO:0007669"/>
    <property type="project" value="UniProtKB-ARBA"/>
</dbReference>
<accession>A0A1I5W784</accession>
<dbReference type="InterPro" id="IPR018170">
    <property type="entry name" value="Aldo/ket_reductase_CS"/>
</dbReference>
<dbReference type="InterPro" id="IPR036812">
    <property type="entry name" value="NAD(P)_OxRdtase_dom_sf"/>
</dbReference>
<dbReference type="PROSITE" id="PS00062">
    <property type="entry name" value="ALDOKETO_REDUCTASE_2"/>
    <property type="match status" value="1"/>
</dbReference>
<feature type="site" description="Lowers pKa of active site Tyr" evidence="6">
    <location>
        <position position="81"/>
    </location>
</feature>
<dbReference type="PANTHER" id="PTHR43827">
    <property type="entry name" value="2,5-DIKETO-D-GLUCONIC ACID REDUCTASE"/>
    <property type="match status" value="1"/>
</dbReference>
<dbReference type="RefSeq" id="WP_092479867.1">
    <property type="nucleotide sequence ID" value="NZ_FOXW01000002.1"/>
</dbReference>
<dbReference type="AlphaFoldDB" id="A0A1I5W784"/>
<evidence type="ECO:0000256" key="2">
    <source>
        <dbReference type="ARBA" id="ARBA00022857"/>
    </source>
</evidence>
<protein>
    <submittedName>
        <fullName evidence="8">Aldo/keto reductase</fullName>
    </submittedName>
</protein>
<dbReference type="EMBL" id="FOXW01000002">
    <property type="protein sequence ID" value="SFQ15608.1"/>
    <property type="molecule type" value="Genomic_DNA"/>
</dbReference>
<evidence type="ECO:0000256" key="5">
    <source>
        <dbReference type="PIRSR" id="PIRSR000097-2"/>
    </source>
</evidence>
<name>A0A1I5W784_9LACT</name>
<proteinExistence type="inferred from homology"/>
<feature type="binding site" evidence="5">
    <location>
        <position position="114"/>
    </location>
    <ligand>
        <name>substrate</name>
    </ligand>
</feature>
<keyword evidence="2" id="KW-0521">NADP</keyword>
<organism evidence="8 9">
    <name type="scientific">Desemzia incerta</name>
    <dbReference type="NCBI Taxonomy" id="82801"/>
    <lineage>
        <taxon>Bacteria</taxon>
        <taxon>Bacillati</taxon>
        <taxon>Bacillota</taxon>
        <taxon>Bacilli</taxon>
        <taxon>Lactobacillales</taxon>
        <taxon>Carnobacteriaceae</taxon>
        <taxon>Desemzia</taxon>
    </lineage>
</organism>
<reference evidence="8 9" key="1">
    <citation type="submission" date="2016-10" db="EMBL/GenBank/DDBJ databases">
        <authorList>
            <person name="de Groot N.N."/>
        </authorList>
    </citation>
    <scope>NUCLEOTIDE SEQUENCE [LARGE SCALE GENOMIC DNA]</scope>
    <source>
        <strain evidence="8 9">DSM 20581</strain>
    </source>
</reference>
<evidence type="ECO:0000256" key="4">
    <source>
        <dbReference type="PIRSR" id="PIRSR000097-1"/>
    </source>
</evidence>
<dbReference type="CDD" id="cd19071">
    <property type="entry name" value="AKR_AKR1-5-like"/>
    <property type="match status" value="1"/>
</dbReference>
<dbReference type="Proteomes" id="UP000199136">
    <property type="component" value="Unassembled WGS sequence"/>
</dbReference>
<comment type="similarity">
    <text evidence="1">Belongs to the aldo/keto reductase family.</text>
</comment>
<evidence type="ECO:0000313" key="8">
    <source>
        <dbReference type="EMBL" id="SFQ15608.1"/>
    </source>
</evidence>
<dbReference type="PROSITE" id="PS00063">
    <property type="entry name" value="ALDOKETO_REDUCTASE_3"/>
    <property type="match status" value="1"/>
</dbReference>
<gene>
    <name evidence="8" type="ORF">SAMN04488506_0813</name>
</gene>
<evidence type="ECO:0000256" key="1">
    <source>
        <dbReference type="ARBA" id="ARBA00007905"/>
    </source>
</evidence>
<dbReference type="SUPFAM" id="SSF51430">
    <property type="entry name" value="NAD(P)-linked oxidoreductase"/>
    <property type="match status" value="1"/>
</dbReference>
<evidence type="ECO:0000256" key="6">
    <source>
        <dbReference type="PIRSR" id="PIRSR000097-3"/>
    </source>
</evidence>
<keyword evidence="3" id="KW-0560">Oxidoreductase</keyword>
<evidence type="ECO:0000259" key="7">
    <source>
        <dbReference type="Pfam" id="PF00248"/>
    </source>
</evidence>
<dbReference type="PANTHER" id="PTHR43827:SF3">
    <property type="entry name" value="NADP-DEPENDENT OXIDOREDUCTASE DOMAIN-CONTAINING PROTEIN"/>
    <property type="match status" value="1"/>
</dbReference>
<dbReference type="OrthoDB" id="191683at2"/>
<dbReference type="STRING" id="82801.SAMN04488506_0813"/>
<keyword evidence="9" id="KW-1185">Reference proteome</keyword>